<evidence type="ECO:0000313" key="1">
    <source>
        <dbReference type="EMBL" id="HAE27530.1"/>
    </source>
</evidence>
<proteinExistence type="predicted"/>
<comment type="caution">
    <text evidence="1">The sequence shown here is derived from an EMBL/GenBank/DDBJ whole genome shotgun (WGS) entry which is preliminary data.</text>
</comment>
<dbReference type="RefSeq" id="WP_273052524.1">
    <property type="nucleotide sequence ID" value="NZ_CALCOC010000301.1"/>
</dbReference>
<gene>
    <name evidence="1" type="ORF">DCG58_10245</name>
</gene>
<organism evidence="1 2">
    <name type="scientific">Hyphomonas adhaerens</name>
    <dbReference type="NCBI Taxonomy" id="81029"/>
    <lineage>
        <taxon>Bacteria</taxon>
        <taxon>Pseudomonadati</taxon>
        <taxon>Pseudomonadota</taxon>
        <taxon>Alphaproteobacteria</taxon>
        <taxon>Hyphomonadales</taxon>
        <taxon>Hyphomonadaceae</taxon>
        <taxon>Hyphomonas</taxon>
    </lineage>
</organism>
<sequence length="65" mass="7362">MFVDLEDRDATVSLIHEKSLSEVVVKFRLSPHQLDDNAMPLRKRIEILAADLILDLGSFLDTVPD</sequence>
<evidence type="ECO:0000313" key="2">
    <source>
        <dbReference type="Proteomes" id="UP000259610"/>
    </source>
</evidence>
<reference evidence="1 2" key="1">
    <citation type="journal article" date="2018" name="Nat. Biotechnol.">
        <title>A standardized bacterial taxonomy based on genome phylogeny substantially revises the tree of life.</title>
        <authorList>
            <person name="Parks D.H."/>
            <person name="Chuvochina M."/>
            <person name="Waite D.W."/>
            <person name="Rinke C."/>
            <person name="Skarshewski A."/>
            <person name="Chaumeil P.A."/>
            <person name="Hugenholtz P."/>
        </authorList>
    </citation>
    <scope>NUCLEOTIDE SEQUENCE [LARGE SCALE GENOMIC DNA]</scope>
    <source>
        <strain evidence="1">UBA8733</strain>
    </source>
</reference>
<name>A0A3B9GYM0_9PROT</name>
<dbReference type="Proteomes" id="UP000259610">
    <property type="component" value="Unassembled WGS sequence"/>
</dbReference>
<protein>
    <submittedName>
        <fullName evidence="1">Uncharacterized protein</fullName>
    </submittedName>
</protein>
<dbReference type="EMBL" id="DMAN01000225">
    <property type="protein sequence ID" value="HAE27530.1"/>
    <property type="molecule type" value="Genomic_DNA"/>
</dbReference>
<dbReference type="AlphaFoldDB" id="A0A3B9GYM0"/>
<accession>A0A3B9GYM0</accession>